<evidence type="ECO:0000313" key="4">
    <source>
        <dbReference type="EMBL" id="CAF3967454.1"/>
    </source>
</evidence>
<dbReference type="InterPro" id="IPR036875">
    <property type="entry name" value="Znf_CCHC_sf"/>
</dbReference>
<feature type="coiled-coil region" evidence="1">
    <location>
        <begin position="549"/>
        <end position="583"/>
    </location>
</feature>
<dbReference type="Pfam" id="PF03372">
    <property type="entry name" value="Exo_endo_phos"/>
    <property type="match status" value="1"/>
</dbReference>
<dbReference type="Pfam" id="PF00078">
    <property type="entry name" value="RVT_1"/>
    <property type="match status" value="1"/>
</dbReference>
<dbReference type="Gene3D" id="3.60.10.10">
    <property type="entry name" value="Endonuclease/exonuclease/phosphatase"/>
    <property type="match status" value="1"/>
</dbReference>
<dbReference type="EMBL" id="CAJOBF010001606">
    <property type="protein sequence ID" value="CAF3967454.1"/>
    <property type="molecule type" value="Genomic_DNA"/>
</dbReference>
<dbReference type="Proteomes" id="UP000663842">
    <property type="component" value="Unassembled WGS sequence"/>
</dbReference>
<dbReference type="InterPro" id="IPR052560">
    <property type="entry name" value="RdDP_mobile_element"/>
</dbReference>
<dbReference type="SUPFAM" id="SSF56219">
    <property type="entry name" value="DNase I-like"/>
    <property type="match status" value="1"/>
</dbReference>
<dbReference type="InterPro" id="IPR000477">
    <property type="entry name" value="RT_dom"/>
</dbReference>
<dbReference type="SUPFAM" id="SSF57756">
    <property type="entry name" value="Retrovirus zinc finger-like domains"/>
    <property type="match status" value="1"/>
</dbReference>
<dbReference type="PANTHER" id="PTHR36688">
    <property type="entry name" value="ENDO/EXONUCLEASE/PHOSPHATASE DOMAIN-CONTAINING PROTEIN"/>
    <property type="match status" value="1"/>
</dbReference>
<reference evidence="4" key="1">
    <citation type="submission" date="2021-02" db="EMBL/GenBank/DDBJ databases">
        <authorList>
            <person name="Nowell W R."/>
        </authorList>
    </citation>
    <scope>NUCLEOTIDE SEQUENCE</scope>
</reference>
<evidence type="ECO:0000256" key="2">
    <source>
        <dbReference type="SAM" id="MobiDB-lite"/>
    </source>
</evidence>
<proteinExistence type="predicted"/>
<dbReference type="InterPro" id="IPR036691">
    <property type="entry name" value="Endo/exonu/phosph_ase_sf"/>
</dbReference>
<feature type="region of interest" description="Disordered" evidence="2">
    <location>
        <begin position="155"/>
        <end position="174"/>
    </location>
</feature>
<keyword evidence="1" id="KW-0175">Coiled coil</keyword>
<evidence type="ECO:0000259" key="3">
    <source>
        <dbReference type="PROSITE" id="PS50878"/>
    </source>
</evidence>
<protein>
    <recommendedName>
        <fullName evidence="3">Reverse transcriptase domain-containing protein</fullName>
    </recommendedName>
</protein>
<name>A0A819LLY4_9BILA</name>
<dbReference type="InterPro" id="IPR005135">
    <property type="entry name" value="Endo/exonuclease/phosphatase"/>
</dbReference>
<accession>A0A819LLY4</accession>
<organism evidence="4 5">
    <name type="scientific">Rotaria magnacalcarata</name>
    <dbReference type="NCBI Taxonomy" id="392030"/>
    <lineage>
        <taxon>Eukaryota</taxon>
        <taxon>Metazoa</taxon>
        <taxon>Spiralia</taxon>
        <taxon>Gnathifera</taxon>
        <taxon>Rotifera</taxon>
        <taxon>Eurotatoria</taxon>
        <taxon>Bdelloidea</taxon>
        <taxon>Philodinida</taxon>
        <taxon>Philodinidae</taxon>
        <taxon>Rotaria</taxon>
    </lineage>
</organism>
<feature type="compositionally biased region" description="Polar residues" evidence="2">
    <location>
        <begin position="164"/>
        <end position="174"/>
    </location>
</feature>
<feature type="domain" description="Reverse transcriptase" evidence="3">
    <location>
        <begin position="1120"/>
        <end position="1397"/>
    </location>
</feature>
<comment type="caution">
    <text evidence="4">The sequence shown here is derived from an EMBL/GenBank/DDBJ whole genome shotgun (WGS) entry which is preliminary data.</text>
</comment>
<evidence type="ECO:0000313" key="5">
    <source>
        <dbReference type="Proteomes" id="UP000663842"/>
    </source>
</evidence>
<gene>
    <name evidence="4" type="ORF">UXM345_LOCUS14282</name>
</gene>
<dbReference type="PANTHER" id="PTHR36688:SF1">
    <property type="entry name" value="ENDONUCLEASE_EXONUCLEASE_PHOSPHATASE DOMAIN-CONTAINING PROTEIN"/>
    <property type="match status" value="1"/>
</dbReference>
<dbReference type="PROSITE" id="PS50878">
    <property type="entry name" value="RT_POL"/>
    <property type="match status" value="1"/>
</dbReference>
<dbReference type="GO" id="GO:0003676">
    <property type="term" value="F:nucleic acid binding"/>
    <property type="evidence" value="ECO:0007669"/>
    <property type="project" value="InterPro"/>
</dbReference>
<sequence>MAAAGSNPISGIILQQPVFMSEENSCRQGGINNILPAFNNDTLKEQQLVYYTATANSQPMNTSQPYVYVHQLPNNQSVNHLSPARLIMHHETNQQQQQQPLFLSNNATSNIHPSMLHSSTYQQHAALATCHPSFNMTELPPPLMTNTAISSTPISTSIKRGRNDTSGISESNTQIRPQHPQISNMQANTSIAGSTPIKRLRGMNQPITLVTDISQQPTAAACRFATTRFPFSPFTVIFSQDVREKSVIDDLTKHASETLNFNLRLVAYRRGRSENNECRILIFVENSESFMLLFNQENWPSSLADSKFSIKKPSIPPQLALVIPAVSLQVDWDEFSHELVDRYPDVVCVIRLKNKAQQPIRAVKLEFKSAKARNDVLETGEITVSHLKYKVVEFFAQANVLICSNCFGIGHFRKNCPQKSEATCKTCGDKSANLKDHNCSGIPKCIHCGGAHLSNDTKCKIVQQYRATLTRNLLANGLPNSLVNAGRDSVQSNNIQSRTTTSGLSYANVVKSTFSNSNSEELIFRKLDSILTKVEEESSATRQSLIEFKQEIRSSYQATQQQVEVLEEKAKKMEKKFEDLFLRTCTIIQNICTTLLDPQSSQGQNWKSYWQEQIKSLVELHQTRNTLVPKDFSLLTEVITEWHAASSFNELLIQWKRHHKSFQQQSSNYIHLLCFNVRGLELRWGEVCLLVEKHHSDILVLGEVGHIDFSLVGAAFSNYGVYYQAGENSHGGVLVLIRKDMTVTRISCALPNVCVIDIHLREPIRIIALYAPASKSWNWTDITSFITNRCMVMGDFNIDIERDGDKADKLLEWMDSGSLRPVIPDSNTSLRSNRIIDYALSTNIDLSMQTYEGITSSDHKPLLGVFTVEDDLNREGTRTIWSVFSLVLAYTYDYWEQKEWNTQSAEFTYENFISFLTLLSNRCQQRFPLNRTRPSVPQELRKLLAQSRSLSYKAQRKGDIELRNEARRLRNFTRFELKRYQQEQLTAQLNERYSPGEGSNLFWNKTKRHFKHISSSLRGFTTPSGDIIKDPQDMSNIAADYYEKLFEAPVVMRPHPYIDAPPISWDNASDLIPNVTYPEIINILNSRRKKRSLDIHGLSPLILDKIPRNYWHLLAQLYNYSFADSFIPKKCKEVRMVLLAKKNAICTPDLTRPISLLDSFLKVQERLFLTRFIHVLKNRGILPDNQSGFRAGFRLQTRVLLLIEQISSYMANSSPVATVFVDFKSAFDQLWFEGCLGKLISLGIPLAYVKWIQTWLLGRKATIEVQGKRSRWIEINRGGPQGSSLTPSLFITYHSDMADYIPGAMSFFFADDLAAVLAGQIGIRFTDQCIDLERRLQIFFDQLEYYSILAVQPINYSKTQAMFSARAVGYPNPMPKVQCGDNLIEWISMFKYLGYWLTTKLGWGNMLGKIRIMVRQKTALVNSFKISGTSSSRLRRVLFSTFVLPHFTWLFGIIPLLTESQRTYLNHLYFTLLKRILHCQHWEDLIFSSMYKEKPLEDHCYRYWEKYLKALSKTRDGYLLLEQSELNTHRSIWQEGTKPIRCLRKSKRFVHHTDVFEQATLWMVAHGTTDSIIRYNDDEFTSFALFPDSFIQ</sequence>
<dbReference type="GO" id="GO:0008270">
    <property type="term" value="F:zinc ion binding"/>
    <property type="evidence" value="ECO:0007669"/>
    <property type="project" value="InterPro"/>
</dbReference>
<dbReference type="GO" id="GO:0003824">
    <property type="term" value="F:catalytic activity"/>
    <property type="evidence" value="ECO:0007669"/>
    <property type="project" value="InterPro"/>
</dbReference>
<evidence type="ECO:0000256" key="1">
    <source>
        <dbReference type="SAM" id="Coils"/>
    </source>
</evidence>